<keyword evidence="3 4" id="KW-0862">Zinc</keyword>
<feature type="binding site" evidence="4">
    <location>
        <position position="104"/>
    </location>
    <ligand>
        <name>Zn(2+)</name>
        <dbReference type="ChEBI" id="CHEBI:29105"/>
    </ligand>
</feature>
<dbReference type="GO" id="GO:0008270">
    <property type="term" value="F:zinc ion binding"/>
    <property type="evidence" value="ECO:0007669"/>
    <property type="project" value="UniProtKB-UniRule"/>
</dbReference>
<dbReference type="Proteomes" id="UP000318288">
    <property type="component" value="Unassembled WGS sequence"/>
</dbReference>
<comment type="caution">
    <text evidence="5">The sequence shown here is derived from an EMBL/GenBank/DDBJ whole genome shotgun (WGS) entry which is preliminary data.</text>
</comment>
<dbReference type="PANTHER" id="PTHR34535:SF3">
    <property type="entry name" value="HYDROGENASE MATURATION FACTOR HYPA"/>
    <property type="match status" value="1"/>
</dbReference>
<dbReference type="GO" id="GO:0051604">
    <property type="term" value="P:protein maturation"/>
    <property type="evidence" value="ECO:0007669"/>
    <property type="project" value="InterPro"/>
</dbReference>
<evidence type="ECO:0000256" key="4">
    <source>
        <dbReference type="HAMAP-Rule" id="MF_00213"/>
    </source>
</evidence>
<comment type="function">
    <text evidence="4">Involved in the maturation of [NiFe] hydrogenases. Required for nickel insertion into the metal center of the hydrogenase.</text>
</comment>
<dbReference type="HAMAP" id="MF_00213">
    <property type="entry name" value="HypA_HybF"/>
    <property type="match status" value="1"/>
</dbReference>
<gene>
    <name evidence="4 5" type="primary">hypA</name>
    <name evidence="5" type="ORF">Poly51_38640</name>
</gene>
<evidence type="ECO:0000256" key="3">
    <source>
        <dbReference type="ARBA" id="ARBA00022833"/>
    </source>
</evidence>
<comment type="similarity">
    <text evidence="4">Belongs to the HypA/HybF family.</text>
</comment>
<reference evidence="5 6" key="1">
    <citation type="submission" date="2019-02" db="EMBL/GenBank/DDBJ databases">
        <title>Deep-cultivation of Planctomycetes and their phenomic and genomic characterization uncovers novel biology.</title>
        <authorList>
            <person name="Wiegand S."/>
            <person name="Jogler M."/>
            <person name="Boedeker C."/>
            <person name="Pinto D."/>
            <person name="Vollmers J."/>
            <person name="Rivas-Marin E."/>
            <person name="Kohn T."/>
            <person name="Peeters S.H."/>
            <person name="Heuer A."/>
            <person name="Rast P."/>
            <person name="Oberbeckmann S."/>
            <person name="Bunk B."/>
            <person name="Jeske O."/>
            <person name="Meyerdierks A."/>
            <person name="Storesund J.E."/>
            <person name="Kallscheuer N."/>
            <person name="Luecker S."/>
            <person name="Lage O.M."/>
            <person name="Pohl T."/>
            <person name="Merkel B.J."/>
            <person name="Hornburger P."/>
            <person name="Mueller R.-W."/>
            <person name="Bruemmer F."/>
            <person name="Labrenz M."/>
            <person name="Spormann A.M."/>
            <person name="Op Den Camp H."/>
            <person name="Overmann J."/>
            <person name="Amann R."/>
            <person name="Jetten M.S.M."/>
            <person name="Mascher T."/>
            <person name="Medema M.H."/>
            <person name="Devos D.P."/>
            <person name="Kaster A.-K."/>
            <person name="Ovreas L."/>
            <person name="Rohde M."/>
            <person name="Galperin M.Y."/>
            <person name="Jogler C."/>
        </authorList>
    </citation>
    <scope>NUCLEOTIDE SEQUENCE [LARGE SCALE GENOMIC DNA]</scope>
    <source>
        <strain evidence="5 6">Poly51</strain>
    </source>
</reference>
<dbReference type="InterPro" id="IPR000688">
    <property type="entry name" value="HypA/HybF"/>
</dbReference>
<feature type="binding site" evidence="4">
    <location>
        <position position="107"/>
    </location>
    <ligand>
        <name>Zn(2+)</name>
        <dbReference type="ChEBI" id="CHEBI:29105"/>
    </ligand>
</feature>
<dbReference type="RefSeq" id="WP_146459296.1">
    <property type="nucleotide sequence ID" value="NZ_SJPW01000005.1"/>
</dbReference>
<keyword evidence="6" id="KW-1185">Reference proteome</keyword>
<dbReference type="GO" id="GO:0016151">
    <property type="term" value="F:nickel cation binding"/>
    <property type="evidence" value="ECO:0007669"/>
    <property type="project" value="UniProtKB-UniRule"/>
</dbReference>
<evidence type="ECO:0000256" key="2">
    <source>
        <dbReference type="ARBA" id="ARBA00022723"/>
    </source>
</evidence>
<keyword evidence="2 4" id="KW-0479">Metal-binding</keyword>
<dbReference type="AlphaFoldDB" id="A0A5C6EN67"/>
<evidence type="ECO:0000256" key="1">
    <source>
        <dbReference type="ARBA" id="ARBA00022596"/>
    </source>
</evidence>
<feature type="binding site" evidence="4">
    <location>
        <position position="88"/>
    </location>
    <ligand>
        <name>Zn(2+)</name>
        <dbReference type="ChEBI" id="CHEBI:29105"/>
    </ligand>
</feature>
<dbReference type="PIRSF" id="PIRSF004761">
    <property type="entry name" value="Hydrgn_mat_HypA"/>
    <property type="match status" value="1"/>
</dbReference>
<feature type="binding site" evidence="4">
    <location>
        <position position="91"/>
    </location>
    <ligand>
        <name>Zn(2+)</name>
        <dbReference type="ChEBI" id="CHEBI:29105"/>
    </ligand>
</feature>
<dbReference type="Pfam" id="PF01155">
    <property type="entry name" value="HypA"/>
    <property type="match status" value="1"/>
</dbReference>
<organism evidence="5 6">
    <name type="scientific">Rubripirellula tenax</name>
    <dbReference type="NCBI Taxonomy" id="2528015"/>
    <lineage>
        <taxon>Bacteria</taxon>
        <taxon>Pseudomonadati</taxon>
        <taxon>Planctomycetota</taxon>
        <taxon>Planctomycetia</taxon>
        <taxon>Pirellulales</taxon>
        <taxon>Pirellulaceae</taxon>
        <taxon>Rubripirellula</taxon>
    </lineage>
</organism>
<dbReference type="Gene3D" id="3.30.2320.80">
    <property type="match status" value="1"/>
</dbReference>
<evidence type="ECO:0000313" key="6">
    <source>
        <dbReference type="Proteomes" id="UP000318288"/>
    </source>
</evidence>
<evidence type="ECO:0000313" key="5">
    <source>
        <dbReference type="EMBL" id="TWU50572.1"/>
    </source>
</evidence>
<name>A0A5C6EN67_9BACT</name>
<dbReference type="EMBL" id="SJPW01000005">
    <property type="protein sequence ID" value="TWU50572.1"/>
    <property type="molecule type" value="Genomic_DNA"/>
</dbReference>
<protein>
    <recommendedName>
        <fullName evidence="4">Hydrogenase maturation factor HypA</fullName>
    </recommendedName>
</protein>
<feature type="binding site" evidence="4">
    <location>
        <position position="2"/>
    </location>
    <ligand>
        <name>Ni(2+)</name>
        <dbReference type="ChEBI" id="CHEBI:49786"/>
    </ligand>
</feature>
<accession>A0A5C6EN67</accession>
<proteinExistence type="inferred from homology"/>
<keyword evidence="1 4" id="KW-0533">Nickel</keyword>
<dbReference type="OrthoDB" id="288014at2"/>
<sequence length="135" mass="14796">MHERSLVKSLLRQVEQIAAENGATEVSEVTVEIGPLSGIEIDLVRIAFDELISVVDLVQNPSKDGSLTRSTTPQMRLVIIESALAIECLRCHQESELNTFIFRCHQCGSGRVKVIAGDQFRLLSVTLAEGVPHAD</sequence>
<dbReference type="PANTHER" id="PTHR34535">
    <property type="entry name" value="HYDROGENASE MATURATION FACTOR HYPA"/>
    <property type="match status" value="1"/>
</dbReference>